<proteinExistence type="predicted"/>
<sequence length="226" mass="25225">MTKTIDGVSYPTDLKSILRDRKLANALGEYLKKSGLFEDLLFILSKDSNQRLYATFIDPNARLTVNISSSERQEVMDLAADVAAGRIGWNDPSMTKAINDVKGKVMRLIEDDRLDGSSGFYASDAFRKMHKPRVVEQAPDINAAIAEVTKKLDKKKLKVLGYENIKEKNLLIYVQQMAAYFLIGDAKKAKAAYDKIQRIEPANSLGAKVPFAGMEKHLKTTKVLPN</sequence>
<keyword evidence="2" id="KW-1185">Reference proteome</keyword>
<dbReference type="EMBL" id="CP064942">
    <property type="protein sequence ID" value="QPH55332.1"/>
    <property type="molecule type" value="Genomic_DNA"/>
</dbReference>
<protein>
    <submittedName>
        <fullName evidence="1">Uncharacterized protein</fullName>
    </submittedName>
</protein>
<dbReference type="AlphaFoldDB" id="A0A7S9LU78"/>
<dbReference type="RefSeq" id="WP_196104531.1">
    <property type="nucleotide sequence ID" value="NZ_CP064942.1"/>
</dbReference>
<dbReference type="InterPro" id="IPR044926">
    <property type="entry name" value="RGS_subdomain_2"/>
</dbReference>
<accession>A0A7S9LU78</accession>
<dbReference type="KEGG" id="poz:I0K15_06220"/>
<dbReference type="InterPro" id="IPR036305">
    <property type="entry name" value="RGS_sf"/>
</dbReference>
<evidence type="ECO:0000313" key="2">
    <source>
        <dbReference type="Proteomes" id="UP000594800"/>
    </source>
</evidence>
<name>A0A7S9LU78_9RHOB</name>
<dbReference type="Proteomes" id="UP000594800">
    <property type="component" value="Chromosome"/>
</dbReference>
<dbReference type="SUPFAM" id="SSF48097">
    <property type="entry name" value="Regulator of G-protein signaling, RGS"/>
    <property type="match status" value="1"/>
</dbReference>
<organism evidence="1 2">
    <name type="scientific">Pontivivens ytuae</name>
    <dbReference type="NCBI Taxonomy" id="2789856"/>
    <lineage>
        <taxon>Bacteria</taxon>
        <taxon>Pseudomonadati</taxon>
        <taxon>Pseudomonadota</taxon>
        <taxon>Alphaproteobacteria</taxon>
        <taxon>Rhodobacterales</taxon>
        <taxon>Paracoccaceae</taxon>
        <taxon>Pontivivens</taxon>
    </lineage>
</organism>
<evidence type="ECO:0000313" key="1">
    <source>
        <dbReference type="EMBL" id="QPH55332.1"/>
    </source>
</evidence>
<dbReference type="Gene3D" id="1.10.167.10">
    <property type="entry name" value="Regulator of G-protein Signalling 4, domain 2"/>
    <property type="match status" value="1"/>
</dbReference>
<gene>
    <name evidence="1" type="ORF">I0K15_06220</name>
</gene>
<reference evidence="1 2" key="1">
    <citation type="submission" date="2020-11" db="EMBL/GenBank/DDBJ databases">
        <title>Description of Pontivivens ytuae sp. nov. isolated from deep sea sediment of Mariana Trench.</title>
        <authorList>
            <person name="Wang Z."/>
            <person name="Sun Q.-L."/>
            <person name="Xu X.-D."/>
            <person name="Tang Y.-Z."/>
            <person name="Zhang J."/>
        </authorList>
    </citation>
    <scope>NUCLEOTIDE SEQUENCE [LARGE SCALE GENOMIC DNA]</scope>
    <source>
        <strain evidence="1 2">MT2928</strain>
    </source>
</reference>